<protein>
    <submittedName>
        <fullName evidence="7">Class I poly(R)-hydroxyalkanoic acid synthase</fullName>
    </submittedName>
</protein>
<evidence type="ECO:0000256" key="4">
    <source>
        <dbReference type="ARBA" id="ARBA00023315"/>
    </source>
</evidence>
<sequence>MTTEDTRTPVPSGETLERMTENLKKVEELSERLTRVMTQRKGHDAALDAPNHDLFAKASQAYWSEAMQNPAKVIEHQLAFWSNSVKHFVEAQQVVARGKLPEREDNGPRDRRFANPLWDTHPYFNFVKQQYLINAQALQQAVDAVSDLDPAEKRRLDYFSRQIIDMMSPSNFLATNPDALERAVATEGQSLVKGLENLISDLEANNGELIVKLADEDAFELGRNIATTPGKVVYRNRMMELIQYEPATETQYKTPLIVFPPWINKYYILDLKEQNSLVKWITDQGYSLFMVSWVNPDETYRDVGMEDYIEDGYLAAIREVKAITDEDQVNAVGYCIAGTTLAMTLSLLKQRGDTSVKSATFFTALTDFSDQGEFAPFLTDDFIDGIEREVEDKGLLPSVIMARTFSFLRSNDLVYSPAIKSYMMGETPPAFDLLYWNGDGANLPAKMAKQYLRKLCQNDELAQGGIDMLSHTLKLSDVDVPVCAIACETDHIAAWKDSYRGVQQMGSDNKTFIMTQSGHIAGIVNPPSKGKYGHYTNSDLGLDHKDWLESAKFTEGSWWPRWETWLKKRSGKQISARTPGDSSHPVLCDAPGTYVVKKAKP</sequence>
<evidence type="ECO:0000256" key="2">
    <source>
        <dbReference type="ARBA" id="ARBA00022490"/>
    </source>
</evidence>
<dbReference type="Proteomes" id="UP000309550">
    <property type="component" value="Unassembled WGS sequence"/>
</dbReference>
<reference evidence="7 8" key="1">
    <citation type="submission" date="2019-05" db="EMBL/GenBank/DDBJ databases">
        <title>Sulfitobacter sabulilitoris sp. nov., isolated from a marine sand.</title>
        <authorList>
            <person name="Yoon J.-H."/>
        </authorList>
    </citation>
    <scope>NUCLEOTIDE SEQUENCE [LARGE SCALE GENOMIC DNA]</scope>
    <source>
        <strain evidence="7 8">HSMS-29</strain>
    </source>
</reference>
<dbReference type="InterPro" id="IPR051321">
    <property type="entry name" value="PHA/PHB_synthase"/>
</dbReference>
<dbReference type="InterPro" id="IPR010941">
    <property type="entry name" value="PhaC_N"/>
</dbReference>
<dbReference type="InterPro" id="IPR000073">
    <property type="entry name" value="AB_hydrolase_1"/>
</dbReference>
<comment type="subcellular location">
    <subcellularLocation>
        <location evidence="1">Cytoplasm</location>
    </subcellularLocation>
</comment>
<dbReference type="RefSeq" id="WP_138663427.1">
    <property type="nucleotide sequence ID" value="NZ_VANS01000005.1"/>
</dbReference>
<evidence type="ECO:0000259" key="5">
    <source>
        <dbReference type="Pfam" id="PF00561"/>
    </source>
</evidence>
<dbReference type="GO" id="GO:0016746">
    <property type="term" value="F:acyltransferase activity"/>
    <property type="evidence" value="ECO:0007669"/>
    <property type="project" value="UniProtKB-KW"/>
</dbReference>
<keyword evidence="4" id="KW-0012">Acyltransferase</keyword>
<dbReference type="Pfam" id="PF07167">
    <property type="entry name" value="PhaC_N"/>
    <property type="match status" value="1"/>
</dbReference>
<comment type="caution">
    <text evidence="7">The sequence shown here is derived from an EMBL/GenBank/DDBJ whole genome shotgun (WGS) entry which is preliminary data.</text>
</comment>
<dbReference type="GO" id="GO:0005737">
    <property type="term" value="C:cytoplasm"/>
    <property type="evidence" value="ECO:0007669"/>
    <property type="project" value="UniProtKB-SubCell"/>
</dbReference>
<dbReference type="GO" id="GO:0042619">
    <property type="term" value="P:poly-hydroxybutyrate biosynthetic process"/>
    <property type="evidence" value="ECO:0007669"/>
    <property type="project" value="InterPro"/>
</dbReference>
<evidence type="ECO:0000259" key="6">
    <source>
        <dbReference type="Pfam" id="PF07167"/>
    </source>
</evidence>
<accession>A0A5S3PBJ7</accession>
<dbReference type="PANTHER" id="PTHR36837">
    <property type="entry name" value="POLY(3-HYDROXYALKANOATE) POLYMERASE SUBUNIT PHAC"/>
    <property type="match status" value="1"/>
</dbReference>
<dbReference type="Pfam" id="PF00561">
    <property type="entry name" value="Abhydrolase_1"/>
    <property type="match status" value="1"/>
</dbReference>
<organism evidence="7 8">
    <name type="scientific">Sulfitobacter sabulilitoris</name>
    <dbReference type="NCBI Taxonomy" id="2562655"/>
    <lineage>
        <taxon>Bacteria</taxon>
        <taxon>Pseudomonadati</taxon>
        <taxon>Pseudomonadota</taxon>
        <taxon>Alphaproteobacteria</taxon>
        <taxon>Rhodobacterales</taxon>
        <taxon>Roseobacteraceae</taxon>
        <taxon>Sulfitobacter</taxon>
    </lineage>
</organism>
<feature type="domain" description="Poly-beta-hydroxybutyrate polymerase N-terminal" evidence="6">
    <location>
        <begin position="109"/>
        <end position="281"/>
    </location>
</feature>
<feature type="domain" description="AB hydrolase-1" evidence="5">
    <location>
        <begin position="283"/>
        <end position="526"/>
    </location>
</feature>
<name>A0A5S3PBJ7_9RHOB</name>
<dbReference type="InterPro" id="IPR010963">
    <property type="entry name" value="PHA_synth_I"/>
</dbReference>
<dbReference type="PANTHER" id="PTHR36837:SF5">
    <property type="entry name" value="POLY-3-HYDROXYBUTYRATE SYNTHASE"/>
    <property type="match status" value="1"/>
</dbReference>
<dbReference type="NCBIfam" id="TIGR01838">
    <property type="entry name" value="PHA_synth_I"/>
    <property type="match status" value="1"/>
</dbReference>
<keyword evidence="2" id="KW-0963">Cytoplasm</keyword>
<evidence type="ECO:0000256" key="3">
    <source>
        <dbReference type="ARBA" id="ARBA00022679"/>
    </source>
</evidence>
<dbReference type="OrthoDB" id="7208816at2"/>
<dbReference type="InterPro" id="IPR029058">
    <property type="entry name" value="AB_hydrolase_fold"/>
</dbReference>
<dbReference type="Gene3D" id="3.40.50.1820">
    <property type="entry name" value="alpha/beta hydrolase"/>
    <property type="match status" value="1"/>
</dbReference>
<proteinExistence type="predicted"/>
<evidence type="ECO:0000313" key="7">
    <source>
        <dbReference type="EMBL" id="TMM50855.1"/>
    </source>
</evidence>
<keyword evidence="8" id="KW-1185">Reference proteome</keyword>
<keyword evidence="3" id="KW-0808">Transferase</keyword>
<evidence type="ECO:0000256" key="1">
    <source>
        <dbReference type="ARBA" id="ARBA00004496"/>
    </source>
</evidence>
<dbReference type="SUPFAM" id="SSF53474">
    <property type="entry name" value="alpha/beta-Hydrolases"/>
    <property type="match status" value="1"/>
</dbReference>
<dbReference type="EMBL" id="VANS01000005">
    <property type="protein sequence ID" value="TMM50855.1"/>
    <property type="molecule type" value="Genomic_DNA"/>
</dbReference>
<evidence type="ECO:0000313" key="8">
    <source>
        <dbReference type="Proteomes" id="UP000309550"/>
    </source>
</evidence>
<dbReference type="AlphaFoldDB" id="A0A5S3PBJ7"/>
<gene>
    <name evidence="7" type="primary">phaC</name>
    <name evidence="7" type="ORF">FDT80_16495</name>
</gene>